<keyword evidence="2" id="KW-0378">Hydrolase</keyword>
<feature type="domain" description="AB hydrolase-1" evidence="1">
    <location>
        <begin position="27"/>
        <end position="253"/>
    </location>
</feature>
<dbReference type="AlphaFoldDB" id="A0A1X1W7B4"/>
<accession>A0A1X1W7B4</accession>
<proteinExistence type="predicted"/>
<dbReference type="EMBL" id="LQPC01000065">
    <property type="protein sequence ID" value="ORV82410.1"/>
    <property type="molecule type" value="Genomic_DNA"/>
</dbReference>
<dbReference type="InterPro" id="IPR029058">
    <property type="entry name" value="AB_hydrolase_fold"/>
</dbReference>
<evidence type="ECO:0000259" key="1">
    <source>
        <dbReference type="Pfam" id="PF12697"/>
    </source>
</evidence>
<dbReference type="Gene3D" id="3.40.50.1820">
    <property type="entry name" value="alpha/beta hydrolase"/>
    <property type="match status" value="1"/>
</dbReference>
<dbReference type="SUPFAM" id="SSF53474">
    <property type="entry name" value="alpha/beta-Hydrolases"/>
    <property type="match status" value="1"/>
</dbReference>
<evidence type="ECO:0000313" key="2">
    <source>
        <dbReference type="EMBL" id="ORV82410.1"/>
    </source>
</evidence>
<dbReference type="GO" id="GO:0016787">
    <property type="term" value="F:hydrolase activity"/>
    <property type="evidence" value="ECO:0007669"/>
    <property type="project" value="UniProtKB-KW"/>
</dbReference>
<dbReference type="InterPro" id="IPR050266">
    <property type="entry name" value="AB_hydrolase_sf"/>
</dbReference>
<dbReference type="Pfam" id="PF12697">
    <property type="entry name" value="Abhydrolase_6"/>
    <property type="match status" value="1"/>
</dbReference>
<dbReference type="PANTHER" id="PTHR43798">
    <property type="entry name" value="MONOACYLGLYCEROL LIPASE"/>
    <property type="match status" value="1"/>
</dbReference>
<protein>
    <submittedName>
        <fullName evidence="2">Hydrolase</fullName>
    </submittedName>
</protein>
<dbReference type="Proteomes" id="UP000193622">
    <property type="component" value="Unassembled WGS sequence"/>
</dbReference>
<reference evidence="2 3" key="1">
    <citation type="submission" date="2016-01" db="EMBL/GenBank/DDBJ databases">
        <title>The new phylogeny of the genus Mycobacterium.</title>
        <authorList>
            <person name="Tarcisio F."/>
            <person name="Conor M."/>
            <person name="Antonella G."/>
            <person name="Elisabetta G."/>
            <person name="Giulia F.S."/>
            <person name="Sara T."/>
            <person name="Anna F."/>
            <person name="Clotilde B."/>
            <person name="Roberto B."/>
            <person name="Veronica D.S."/>
            <person name="Fabio R."/>
            <person name="Monica P."/>
            <person name="Olivier J."/>
            <person name="Enrico T."/>
            <person name="Nicola S."/>
        </authorList>
    </citation>
    <scope>NUCLEOTIDE SEQUENCE [LARGE SCALE GENOMIC DNA]</scope>
    <source>
        <strain evidence="2 3">DSM 45541</strain>
    </source>
</reference>
<dbReference type="GO" id="GO:0016020">
    <property type="term" value="C:membrane"/>
    <property type="evidence" value="ECO:0007669"/>
    <property type="project" value="TreeGrafter"/>
</dbReference>
<sequence length="276" mass="29889">MVKVTARLANRGAVIAFGDSGGGGVPVVLTHGAGVDHSIFEFQTATLVQRGFRVIVWDLRGHGSSTLHDSMPFTGSDALADLEALLDECNVSRAVLVGHSLGGNLTQAFARNHPERVSAAIIIDSTWNTGALTQFERFMLRLAAPSLSLIPARRLPGVLARASAVTPAAVARAERVFARMSKRRFIEVWRATTAFIDPDPQRRFPLPLALIRGAEDRTGNIRDAMSRWAAADGAADYVIPHAGHLVTWDAPEESSRVLIRILEDWCSNLPRSGRPS</sequence>
<comment type="caution">
    <text evidence="2">The sequence shown here is derived from an EMBL/GenBank/DDBJ whole genome shotgun (WGS) entry which is preliminary data.</text>
</comment>
<name>A0A1X1W7B4_MYCIR</name>
<dbReference type="PANTHER" id="PTHR43798:SF33">
    <property type="entry name" value="HYDROLASE, PUTATIVE (AFU_ORTHOLOGUE AFUA_2G14860)-RELATED"/>
    <property type="match status" value="1"/>
</dbReference>
<dbReference type="InterPro" id="IPR000073">
    <property type="entry name" value="AB_hydrolase_1"/>
</dbReference>
<dbReference type="PRINTS" id="PR00111">
    <property type="entry name" value="ABHYDROLASE"/>
</dbReference>
<organism evidence="2 3">
    <name type="scientific">Mycolicibacterium iranicum</name>
    <name type="common">Mycobacterium iranicum</name>
    <dbReference type="NCBI Taxonomy" id="912594"/>
    <lineage>
        <taxon>Bacteria</taxon>
        <taxon>Bacillati</taxon>
        <taxon>Actinomycetota</taxon>
        <taxon>Actinomycetes</taxon>
        <taxon>Mycobacteriales</taxon>
        <taxon>Mycobacteriaceae</taxon>
        <taxon>Mycolicibacterium</taxon>
    </lineage>
</organism>
<evidence type="ECO:0000313" key="3">
    <source>
        <dbReference type="Proteomes" id="UP000193622"/>
    </source>
</evidence>
<gene>
    <name evidence="2" type="ORF">AWC12_27780</name>
</gene>